<dbReference type="InterPro" id="IPR010730">
    <property type="entry name" value="HET"/>
</dbReference>
<feature type="domain" description="Heterokaryon incompatibility" evidence="1">
    <location>
        <begin position="45"/>
        <end position="129"/>
    </location>
</feature>
<dbReference type="Pfam" id="PF06985">
    <property type="entry name" value="HET"/>
    <property type="match status" value="1"/>
</dbReference>
<accession>A0A6A5WYG4</accession>
<protein>
    <submittedName>
        <fullName evidence="2">HET-domain-containing protein</fullName>
    </submittedName>
</protein>
<reference evidence="2" key="1">
    <citation type="journal article" date="2020" name="Stud. Mycol.">
        <title>101 Dothideomycetes genomes: a test case for predicting lifestyles and emergence of pathogens.</title>
        <authorList>
            <person name="Haridas S."/>
            <person name="Albert R."/>
            <person name="Binder M."/>
            <person name="Bloem J."/>
            <person name="Labutti K."/>
            <person name="Salamov A."/>
            <person name="Andreopoulos B."/>
            <person name="Baker S."/>
            <person name="Barry K."/>
            <person name="Bills G."/>
            <person name="Bluhm B."/>
            <person name="Cannon C."/>
            <person name="Castanera R."/>
            <person name="Culley D."/>
            <person name="Daum C."/>
            <person name="Ezra D."/>
            <person name="Gonzalez J."/>
            <person name="Henrissat B."/>
            <person name="Kuo A."/>
            <person name="Liang C."/>
            <person name="Lipzen A."/>
            <person name="Lutzoni F."/>
            <person name="Magnuson J."/>
            <person name="Mondo S."/>
            <person name="Nolan M."/>
            <person name="Ohm R."/>
            <person name="Pangilinan J."/>
            <person name="Park H.-J."/>
            <person name="Ramirez L."/>
            <person name="Alfaro M."/>
            <person name="Sun H."/>
            <person name="Tritt A."/>
            <person name="Yoshinaga Y."/>
            <person name="Zwiers L.-H."/>
            <person name="Turgeon B."/>
            <person name="Goodwin S."/>
            <person name="Spatafora J."/>
            <person name="Crous P."/>
            <person name="Grigoriev I."/>
        </authorList>
    </citation>
    <scope>NUCLEOTIDE SEQUENCE</scope>
    <source>
        <strain evidence="2">CBS 123094</strain>
    </source>
</reference>
<keyword evidence="3" id="KW-1185">Reference proteome</keyword>
<dbReference type="EMBL" id="ML977559">
    <property type="protein sequence ID" value="KAF2006657.1"/>
    <property type="molecule type" value="Genomic_DNA"/>
</dbReference>
<dbReference type="Proteomes" id="UP000799779">
    <property type="component" value="Unassembled WGS sequence"/>
</dbReference>
<dbReference type="OrthoDB" id="2157530at2759"/>
<evidence type="ECO:0000259" key="1">
    <source>
        <dbReference type="Pfam" id="PF06985"/>
    </source>
</evidence>
<name>A0A6A5WYG4_9PLEO</name>
<evidence type="ECO:0000313" key="3">
    <source>
        <dbReference type="Proteomes" id="UP000799779"/>
    </source>
</evidence>
<evidence type="ECO:0000313" key="2">
    <source>
        <dbReference type="EMBL" id="KAF2006657.1"/>
    </source>
</evidence>
<sequence length="130" mass="14679">MAAQFVYQPLTGTDLRLISIDPGQFDEPLHIQLHHQPLQTAECIALSYVWGDSVDRLPISVNDVPFPVTKNLFQALRQIRLDIVSDTEPGECIQYVWADAICINQSDEKEKAKEVRRMGSIYQSADHVIG</sequence>
<gene>
    <name evidence="2" type="ORF">P154DRAFT_517703</name>
</gene>
<dbReference type="PANTHER" id="PTHR24148">
    <property type="entry name" value="ANKYRIN REPEAT DOMAIN-CONTAINING PROTEIN 39 HOMOLOG-RELATED"/>
    <property type="match status" value="1"/>
</dbReference>
<proteinExistence type="predicted"/>
<organism evidence="2 3">
    <name type="scientific">Amniculicola lignicola CBS 123094</name>
    <dbReference type="NCBI Taxonomy" id="1392246"/>
    <lineage>
        <taxon>Eukaryota</taxon>
        <taxon>Fungi</taxon>
        <taxon>Dikarya</taxon>
        <taxon>Ascomycota</taxon>
        <taxon>Pezizomycotina</taxon>
        <taxon>Dothideomycetes</taxon>
        <taxon>Pleosporomycetidae</taxon>
        <taxon>Pleosporales</taxon>
        <taxon>Amniculicolaceae</taxon>
        <taxon>Amniculicola</taxon>
    </lineage>
</organism>
<dbReference type="PANTHER" id="PTHR24148:SF64">
    <property type="entry name" value="HETEROKARYON INCOMPATIBILITY DOMAIN-CONTAINING PROTEIN"/>
    <property type="match status" value="1"/>
</dbReference>
<dbReference type="AlphaFoldDB" id="A0A6A5WYG4"/>
<dbReference type="InterPro" id="IPR052895">
    <property type="entry name" value="HetReg/Transcr_Mod"/>
</dbReference>